<reference evidence="2 3" key="1">
    <citation type="submission" date="2015-04" db="EMBL/GenBank/DDBJ databases">
        <authorList>
            <person name="Syromyatnikov M.Y."/>
            <person name="Popov V.N."/>
        </authorList>
    </citation>
    <scope>NUCLEOTIDE SEQUENCE [LARGE SCALE GENOMIC DNA]</scope>
    <source>
        <strain evidence="2">WF-38-12</strain>
    </source>
</reference>
<evidence type="ECO:0000313" key="3">
    <source>
        <dbReference type="Proteomes" id="UP000054383"/>
    </source>
</evidence>
<accession>A0A0U1M5F2</accession>
<dbReference type="STRING" id="28573.A0A0U1M5F2"/>
<dbReference type="OrthoDB" id="5431013at2759"/>
<feature type="compositionally biased region" description="Pro residues" evidence="1">
    <location>
        <begin position="473"/>
        <end position="488"/>
    </location>
</feature>
<dbReference type="EMBL" id="CVMT01000007">
    <property type="protein sequence ID" value="CRG90251.1"/>
    <property type="molecule type" value="Genomic_DNA"/>
</dbReference>
<feature type="compositionally biased region" description="Low complexity" evidence="1">
    <location>
        <begin position="337"/>
        <end position="358"/>
    </location>
</feature>
<dbReference type="AlphaFoldDB" id="A0A0U1M5F2"/>
<keyword evidence="3" id="KW-1185">Reference proteome</keyword>
<feature type="compositionally biased region" description="Polar residues" evidence="1">
    <location>
        <begin position="503"/>
        <end position="537"/>
    </location>
</feature>
<feature type="compositionally biased region" description="Polar residues" evidence="1">
    <location>
        <begin position="449"/>
        <end position="463"/>
    </location>
</feature>
<gene>
    <name evidence="2" type="ORF">PISL3812_07294</name>
</gene>
<organism evidence="2 3">
    <name type="scientific">Talaromyces islandicus</name>
    <name type="common">Penicillium islandicum</name>
    <dbReference type="NCBI Taxonomy" id="28573"/>
    <lineage>
        <taxon>Eukaryota</taxon>
        <taxon>Fungi</taxon>
        <taxon>Dikarya</taxon>
        <taxon>Ascomycota</taxon>
        <taxon>Pezizomycotina</taxon>
        <taxon>Eurotiomycetes</taxon>
        <taxon>Eurotiomycetidae</taxon>
        <taxon>Eurotiales</taxon>
        <taxon>Trichocomaceae</taxon>
        <taxon>Talaromyces</taxon>
        <taxon>Talaromyces sect. Islandici</taxon>
    </lineage>
</organism>
<proteinExistence type="predicted"/>
<feature type="region of interest" description="Disordered" evidence="1">
    <location>
        <begin position="253"/>
        <end position="278"/>
    </location>
</feature>
<feature type="region of interest" description="Disordered" evidence="1">
    <location>
        <begin position="337"/>
        <end position="361"/>
    </location>
</feature>
<feature type="compositionally biased region" description="Basic residues" evidence="1">
    <location>
        <begin position="576"/>
        <end position="599"/>
    </location>
</feature>
<feature type="region of interest" description="Disordered" evidence="1">
    <location>
        <begin position="399"/>
        <end position="599"/>
    </location>
</feature>
<sequence>MARLSRAERIEIADLGLFETGVTDQKPLPSLGVLNTTHLLLLDAVELVKSLKNRLPDGRHGVASVASAGLRLALLLNAVACQVANLGVDIHSISKGITLFSTSLKQARQSLQSEHSVHTQECFDTANQISEQALTVFEEVEDMLDKVQKPDSQANEGLQSVQQRFKTCFKKQRVTYLLAQLESLKFSLMVIVQVLQLGRLVEVKNVLNTLTEELIAQERADAQNMLIVRYWSTKKLDRLWDLARQEALDAKEDRAPTVHFESSTPPTPDLPSPTSPAMSKLPIIPLGVESSLNAVEESPKDMLRLTGTILDALLKRWIREEIGQRRVTYDANAAVPAAASSPHAYVSSGSEDGYSDDGYGYDRPEIPGYFLEGTTTDWRKPHSQDARTQAARLRKLYSTKQAHVHSDSEDSESSTTSSSSRRNSKRRPGNFSGRSSGDSEYREPASRPYSYSVSNKVPGSDTESNWRHEDIAKPPPQPSQTRPIPVPRRPNARENGLHPARGPTSSPSNVRNNNVHQHQPYYSTTPAGSQPYQQQHRYTPASLPLPTRAFSRSMSDNTQQQPQYLTPQQHPAQPVPRHRPSRSRKGHHSPQPHARHRDFKRTAMRGILGASAIDGFMDALEAFSII</sequence>
<protein>
    <submittedName>
        <fullName evidence="2">Pc16g07960</fullName>
    </submittedName>
</protein>
<evidence type="ECO:0000256" key="1">
    <source>
        <dbReference type="SAM" id="MobiDB-lite"/>
    </source>
</evidence>
<dbReference type="OMA" id="CFRKQHV"/>
<name>A0A0U1M5F2_TALIS</name>
<feature type="compositionally biased region" description="Low complexity" evidence="1">
    <location>
        <begin position="558"/>
        <end position="569"/>
    </location>
</feature>
<feature type="compositionally biased region" description="Pro residues" evidence="1">
    <location>
        <begin position="265"/>
        <end position="274"/>
    </location>
</feature>
<dbReference type="Proteomes" id="UP000054383">
    <property type="component" value="Unassembled WGS sequence"/>
</dbReference>
<evidence type="ECO:0000313" key="2">
    <source>
        <dbReference type="EMBL" id="CRG90251.1"/>
    </source>
</evidence>